<dbReference type="EC" id="2.7.7.49" evidence="1"/>
<sequence length="828" mass="91896">MGDALPGAENLRIIFPLRTFDPDEISWSGWYQLFTEFCRLNRVPAEPAAVPPALVGAHNARRSAFIHHIGPRAFEHLRISCLPLEPSTQSIATLAAFLKAKYEPQGLHTVNRVHFHQRCQKQGETAHDFISALQVLAAKCNFGNNLFDTLRDRIVTGIRSNELRMRMLSENNLTYVLARNMAIQDDILREQTRTLAQVQSNQHVNFVSKKPKKQSHAGHQSHQQKQSNASHQSNQHASKSSSSGSDSKWNPCFRCTRRHDGRNCPAINWTCHSCGGKGHISRASSCPKNRNKRSTPVNEVSSKPPEPKSLEEEVANLIKCSQDVRVIFINEVSQSPPLLVSMSVNGKELEMEVDTGAGVSLVSVTVYQNLFSSVPLSPAPVVLRSVTGVIKVFGQIEVSASIANQSCSNLTLYVCEAVSPVRSLLGRPWLDVLFKGWRNFFSIPVHHTLFSVQERVSQFANMFPNVFDVNNDAPISQFKASLILKDGVQDKFAAAYSLPYSLIDVVGDLIDKLVKSHKVFSVEYSTNASPCVPIKKKSGGYRLCVDFKRTLNTQLHVNQYPLPKIDDIFASIPNAACFSVIDLSDAYLQLELDEASKPYGTANTHKGLFRYNRLIYGISSAPSIFQQTIDNILKGVPGVKSYLDDILVFGDSFDQCYGRTLSVLRKLSRFNVKVNVSKCEWFVDKVEYLGNILSKEGRKPSPAKLEAVLKARKPTTKSQVSTYLGLFSYYLPFLPNFSAVSKPLREMSDPLVWTPAANAAFDNCKKLLASSGVLMHYNPDLPIVVICDASPDGLGAILCHEIVVNGRVVECPIFFASCALTPTQQNYS</sequence>
<feature type="region of interest" description="Disordered" evidence="2">
    <location>
        <begin position="199"/>
        <end position="250"/>
    </location>
</feature>
<dbReference type="OrthoDB" id="7960540at2759"/>
<dbReference type="InterPro" id="IPR043502">
    <property type="entry name" value="DNA/RNA_pol_sf"/>
</dbReference>
<feature type="compositionally biased region" description="Low complexity" evidence="2">
    <location>
        <begin position="229"/>
        <end position="248"/>
    </location>
</feature>
<dbReference type="CDD" id="cd01647">
    <property type="entry name" value="RT_LTR"/>
    <property type="match status" value="1"/>
</dbReference>
<dbReference type="InterPro" id="IPR041577">
    <property type="entry name" value="RT_RNaseH_2"/>
</dbReference>
<dbReference type="FunFam" id="3.30.70.270:FF:000020">
    <property type="entry name" value="Transposon Tf2-6 polyprotein-like Protein"/>
    <property type="match status" value="1"/>
</dbReference>
<dbReference type="AlphaFoldDB" id="A0A6P8YX87"/>
<dbReference type="InParanoid" id="A0A6P8YX87"/>
<dbReference type="PROSITE" id="PS50878">
    <property type="entry name" value="RT_POL"/>
    <property type="match status" value="1"/>
</dbReference>
<feature type="region of interest" description="Disordered" evidence="2">
    <location>
        <begin position="278"/>
        <end position="308"/>
    </location>
</feature>
<dbReference type="Pfam" id="PF13650">
    <property type="entry name" value="Asp_protease_2"/>
    <property type="match status" value="1"/>
</dbReference>
<dbReference type="Gene3D" id="2.40.70.10">
    <property type="entry name" value="Acid Proteases"/>
    <property type="match status" value="1"/>
</dbReference>
<dbReference type="InterPro" id="IPR000477">
    <property type="entry name" value="RT_dom"/>
</dbReference>
<dbReference type="SUPFAM" id="SSF56672">
    <property type="entry name" value="DNA/RNA polymerases"/>
    <property type="match status" value="1"/>
</dbReference>
<dbReference type="Gene3D" id="3.30.70.270">
    <property type="match status" value="2"/>
</dbReference>
<dbReference type="GeneID" id="117647228"/>
<evidence type="ECO:0000259" key="3">
    <source>
        <dbReference type="PROSITE" id="PS50878"/>
    </source>
</evidence>
<feature type="domain" description="Reverse transcriptase" evidence="3">
    <location>
        <begin position="515"/>
        <end position="693"/>
    </location>
</feature>
<evidence type="ECO:0000256" key="2">
    <source>
        <dbReference type="SAM" id="MobiDB-lite"/>
    </source>
</evidence>
<evidence type="ECO:0000313" key="5">
    <source>
        <dbReference type="RefSeq" id="XP_034244763.1"/>
    </source>
</evidence>
<gene>
    <name evidence="5" type="primary">LOC117647228</name>
</gene>
<evidence type="ECO:0000313" key="4">
    <source>
        <dbReference type="Proteomes" id="UP000515158"/>
    </source>
</evidence>
<dbReference type="SUPFAM" id="SSF50630">
    <property type="entry name" value="Acid proteases"/>
    <property type="match status" value="1"/>
</dbReference>
<keyword evidence="4" id="KW-1185">Reference proteome</keyword>
<feature type="compositionally biased region" description="Polar residues" evidence="2">
    <location>
        <begin position="217"/>
        <end position="228"/>
    </location>
</feature>
<dbReference type="InterPro" id="IPR050951">
    <property type="entry name" value="Retrovirus_Pol_polyprotein"/>
</dbReference>
<proteinExistence type="predicted"/>
<reference evidence="5" key="1">
    <citation type="submission" date="2025-08" db="UniProtKB">
        <authorList>
            <consortium name="RefSeq"/>
        </authorList>
    </citation>
    <scope>IDENTIFICATION</scope>
    <source>
        <tissue evidence="5">Total insect</tissue>
    </source>
</reference>
<feature type="compositionally biased region" description="Polar residues" evidence="2">
    <location>
        <begin position="282"/>
        <end position="298"/>
    </location>
</feature>
<dbReference type="RefSeq" id="XP_034244763.1">
    <property type="nucleotide sequence ID" value="XM_034388872.1"/>
</dbReference>
<dbReference type="Pfam" id="PF17919">
    <property type="entry name" value="RT_RNaseH_2"/>
    <property type="match status" value="1"/>
</dbReference>
<dbReference type="PANTHER" id="PTHR37984:SF13">
    <property type="entry name" value="RIBONUCLEASE H"/>
    <property type="match status" value="1"/>
</dbReference>
<accession>A0A6P8YX87</accession>
<dbReference type="GO" id="GO:0003964">
    <property type="term" value="F:RNA-directed DNA polymerase activity"/>
    <property type="evidence" value="ECO:0007669"/>
    <property type="project" value="UniProtKB-EC"/>
</dbReference>
<dbReference type="Pfam" id="PF00078">
    <property type="entry name" value="RVT_1"/>
    <property type="match status" value="1"/>
</dbReference>
<name>A0A6P8YX87_THRPL</name>
<dbReference type="InterPro" id="IPR021109">
    <property type="entry name" value="Peptidase_aspartic_dom_sf"/>
</dbReference>
<dbReference type="InterPro" id="IPR043128">
    <property type="entry name" value="Rev_trsase/Diguanyl_cyclase"/>
</dbReference>
<organism evidence="5">
    <name type="scientific">Thrips palmi</name>
    <name type="common">Melon thrips</name>
    <dbReference type="NCBI Taxonomy" id="161013"/>
    <lineage>
        <taxon>Eukaryota</taxon>
        <taxon>Metazoa</taxon>
        <taxon>Ecdysozoa</taxon>
        <taxon>Arthropoda</taxon>
        <taxon>Hexapoda</taxon>
        <taxon>Insecta</taxon>
        <taxon>Pterygota</taxon>
        <taxon>Neoptera</taxon>
        <taxon>Paraneoptera</taxon>
        <taxon>Thysanoptera</taxon>
        <taxon>Terebrantia</taxon>
        <taxon>Thripoidea</taxon>
        <taxon>Thripidae</taxon>
        <taxon>Thrips</taxon>
    </lineage>
</organism>
<dbReference type="Proteomes" id="UP000515158">
    <property type="component" value="Unplaced"/>
</dbReference>
<dbReference type="PANTHER" id="PTHR37984">
    <property type="entry name" value="PROTEIN CBG26694"/>
    <property type="match status" value="1"/>
</dbReference>
<dbReference type="Gene3D" id="3.10.10.10">
    <property type="entry name" value="HIV Type 1 Reverse Transcriptase, subunit A, domain 1"/>
    <property type="match status" value="1"/>
</dbReference>
<evidence type="ECO:0000256" key="1">
    <source>
        <dbReference type="ARBA" id="ARBA00012493"/>
    </source>
</evidence>
<dbReference type="KEGG" id="tpal:117647228"/>
<protein>
    <recommendedName>
        <fullName evidence="1">RNA-directed DNA polymerase</fullName>
        <ecNumber evidence="1">2.7.7.49</ecNumber>
    </recommendedName>
</protein>